<reference evidence="2 3" key="2">
    <citation type="submission" date="2015-10" db="EMBL/GenBank/DDBJ databases">
        <title>Draft Genome Sequence of Prosthecomicrobium hirschii ATCC 27832.</title>
        <authorList>
            <person name="Daniel J."/>
            <person name="Givan S.A."/>
            <person name="Brun Y.V."/>
            <person name="Brown P.J."/>
        </authorList>
    </citation>
    <scope>NUCLEOTIDE SEQUENCE [LARGE SCALE GENOMIC DNA]</scope>
    <source>
        <strain evidence="2 3">16</strain>
    </source>
</reference>
<proteinExistence type="predicted"/>
<keyword evidence="3" id="KW-1185">Reference proteome</keyword>
<reference evidence="2 3" key="1">
    <citation type="submission" date="2015-09" db="EMBL/GenBank/DDBJ databases">
        <authorList>
            <person name="Jackson K.R."/>
            <person name="Lunt B.L."/>
            <person name="Fisher J.N.B."/>
            <person name="Gardner A.V."/>
            <person name="Bailey M.E."/>
            <person name="Deus L.M."/>
            <person name="Earl A.S."/>
            <person name="Gibby P.D."/>
            <person name="Hartmann K.A."/>
            <person name="Liu J.E."/>
            <person name="Manci A.M."/>
            <person name="Nielsen D.A."/>
            <person name="Solomon M.B."/>
            <person name="Breakwell D.P."/>
            <person name="Burnett S.H."/>
            <person name="Grose J.H."/>
        </authorList>
    </citation>
    <scope>NUCLEOTIDE SEQUENCE [LARGE SCALE GENOMIC DNA]</scope>
    <source>
        <strain evidence="2 3">16</strain>
    </source>
</reference>
<comment type="caution">
    <text evidence="2">The sequence shown here is derived from an EMBL/GenBank/DDBJ whole genome shotgun (WGS) entry which is preliminary data.</text>
</comment>
<organism evidence="2 3">
    <name type="scientific">Prosthecodimorpha hirschii</name>
    <dbReference type="NCBI Taxonomy" id="665126"/>
    <lineage>
        <taxon>Bacteria</taxon>
        <taxon>Pseudomonadati</taxon>
        <taxon>Pseudomonadota</taxon>
        <taxon>Alphaproteobacteria</taxon>
        <taxon>Hyphomicrobiales</taxon>
        <taxon>Ancalomicrobiaceae</taxon>
        <taxon>Prosthecodimorpha</taxon>
    </lineage>
</organism>
<keyword evidence="1" id="KW-1133">Transmembrane helix</keyword>
<accession>A0A0P6W4K7</accession>
<name>A0A0P6W4K7_9HYPH</name>
<evidence type="ECO:0000313" key="3">
    <source>
        <dbReference type="Proteomes" id="UP000048984"/>
    </source>
</evidence>
<protein>
    <submittedName>
        <fullName evidence="2">Uncharacterized protein</fullName>
    </submittedName>
</protein>
<sequence length="128" mass="13366">MRYILSLAVLSILLLQWTRSIPAASVGGPLAIASVFVTAALAVGIHEAWMHRRGLAGWIVNIVVAVFGAFVAAQIGGFLVVMLLGSVATVESSIVKTGEPVMSLALAGGMVATVLGAWAALRIVDRWR</sequence>
<gene>
    <name evidence="2" type="ORF">ABB55_08275</name>
</gene>
<keyword evidence="1" id="KW-0812">Transmembrane</keyword>
<evidence type="ECO:0000256" key="1">
    <source>
        <dbReference type="SAM" id="Phobius"/>
    </source>
</evidence>
<dbReference type="Proteomes" id="UP000048984">
    <property type="component" value="Unassembled WGS sequence"/>
</dbReference>
<dbReference type="STRING" id="665126.ABB55_08275"/>
<dbReference type="EMBL" id="LJYW01000001">
    <property type="protein sequence ID" value="KPL52229.1"/>
    <property type="molecule type" value="Genomic_DNA"/>
</dbReference>
<feature type="transmembrane region" description="Helical" evidence="1">
    <location>
        <begin position="30"/>
        <end position="49"/>
    </location>
</feature>
<feature type="transmembrane region" description="Helical" evidence="1">
    <location>
        <begin position="56"/>
        <end position="84"/>
    </location>
</feature>
<dbReference type="AlphaFoldDB" id="A0A0P6W4K7"/>
<dbReference type="RefSeq" id="WP_054358392.1">
    <property type="nucleotide sequence ID" value="NZ_LJYW01000001.1"/>
</dbReference>
<feature type="transmembrane region" description="Helical" evidence="1">
    <location>
        <begin position="104"/>
        <end position="124"/>
    </location>
</feature>
<keyword evidence="1" id="KW-0472">Membrane</keyword>
<evidence type="ECO:0000313" key="2">
    <source>
        <dbReference type="EMBL" id="KPL52229.1"/>
    </source>
</evidence>